<keyword evidence="1" id="KW-1133">Transmembrane helix</keyword>
<feature type="transmembrane region" description="Helical" evidence="1">
    <location>
        <begin position="34"/>
        <end position="56"/>
    </location>
</feature>
<dbReference type="Proteomes" id="UP000029278">
    <property type="component" value="Unassembled WGS sequence"/>
</dbReference>
<dbReference type="AlphaFoldDB" id="A0A090XT72"/>
<name>A0A090XT72_PAEMA</name>
<proteinExistence type="predicted"/>
<keyword evidence="1" id="KW-0472">Membrane</keyword>
<sequence>MSFTAYKPAFISTSPRQKTAVYCILQQLQYNSSIYLYSFNIFCFFFVALNLTRYIFYPHIF</sequence>
<accession>A0A090XT72</accession>
<evidence type="ECO:0000256" key="1">
    <source>
        <dbReference type="SAM" id="Phobius"/>
    </source>
</evidence>
<keyword evidence="1" id="KW-0812">Transmembrane</keyword>
<evidence type="ECO:0000313" key="2">
    <source>
        <dbReference type="EMBL" id="KFM89111.1"/>
    </source>
</evidence>
<dbReference type="HOGENOM" id="CLU_2918281_0_0_9"/>
<evidence type="ECO:0000313" key="3">
    <source>
        <dbReference type="Proteomes" id="UP000029278"/>
    </source>
</evidence>
<comment type="caution">
    <text evidence="2">The sequence shown here is derived from an EMBL/GenBank/DDBJ whole genome shotgun (WGS) entry which is preliminary data.</text>
</comment>
<gene>
    <name evidence="2" type="ORF">DJ90_6233</name>
</gene>
<organism evidence="2 3">
    <name type="scientific">Paenibacillus macerans</name>
    <name type="common">Bacillus macerans</name>
    <dbReference type="NCBI Taxonomy" id="44252"/>
    <lineage>
        <taxon>Bacteria</taxon>
        <taxon>Bacillati</taxon>
        <taxon>Bacillota</taxon>
        <taxon>Bacilli</taxon>
        <taxon>Bacillales</taxon>
        <taxon>Paenibacillaceae</taxon>
        <taxon>Paenibacillus</taxon>
    </lineage>
</organism>
<dbReference type="EMBL" id="JMQA01000060">
    <property type="protein sequence ID" value="KFM89111.1"/>
    <property type="molecule type" value="Genomic_DNA"/>
</dbReference>
<reference evidence="2 3" key="1">
    <citation type="submission" date="2014-04" db="EMBL/GenBank/DDBJ databases">
        <authorList>
            <person name="Bishop-Lilly K.A."/>
            <person name="Broomall S.M."/>
            <person name="Chain P.S."/>
            <person name="Chertkov O."/>
            <person name="Coyne S.R."/>
            <person name="Daligault H.E."/>
            <person name="Davenport K.W."/>
            <person name="Erkkila T."/>
            <person name="Frey K.G."/>
            <person name="Gibbons H.S."/>
            <person name="Gu W."/>
            <person name="Jaissle J."/>
            <person name="Johnson S.L."/>
            <person name="Koroleva G.I."/>
            <person name="Ladner J.T."/>
            <person name="Lo C.-C."/>
            <person name="Minogue T.D."/>
            <person name="Munk C."/>
            <person name="Palacios G.F."/>
            <person name="Redden C.L."/>
            <person name="Rosenzweig C.N."/>
            <person name="Scholz M.B."/>
            <person name="Teshima H."/>
            <person name="Xu Y."/>
        </authorList>
    </citation>
    <scope>NUCLEOTIDE SEQUENCE [LARGE SCALE GENOMIC DNA]</scope>
    <source>
        <strain evidence="2 3">8244</strain>
    </source>
</reference>
<keyword evidence="3" id="KW-1185">Reference proteome</keyword>
<protein>
    <submittedName>
        <fullName evidence="2">Uncharacterized protein</fullName>
    </submittedName>
</protein>